<reference evidence="1" key="1">
    <citation type="submission" date="2020-09" db="EMBL/GenBank/DDBJ databases">
        <authorList>
            <person name="Kikuchi T."/>
        </authorList>
    </citation>
    <scope>NUCLEOTIDE SEQUENCE</scope>
    <source>
        <strain evidence="1">SH1</strain>
    </source>
</reference>
<evidence type="ECO:0000313" key="1">
    <source>
        <dbReference type="EMBL" id="CAD5206084.1"/>
    </source>
</evidence>
<dbReference type="Proteomes" id="UP000783686">
    <property type="component" value="Unassembled WGS sequence"/>
</dbReference>
<sequence>MFNKALFFIGEHIIFNDCEAPCQQFDATRQITYINEIKYLYLVGLNKIRLYYKTESTFEVYINNRMFTVPNRLRPGREVTKYKLSGSLTQYEEMCMDFRNLMTLNYCVAPCHKVDPSTKVILYRDVGEKIKTFEENRFGFYYVSPRRLLLTINDVWKFYLNVNIKEGIKMTKFKITGYANLQYVCMNLIN</sequence>
<dbReference type="EMBL" id="CAJFCW020000001">
    <property type="protein sequence ID" value="CAG9080438.1"/>
    <property type="molecule type" value="Genomic_DNA"/>
</dbReference>
<protein>
    <submittedName>
        <fullName evidence="1">Uncharacterized protein</fullName>
    </submittedName>
</protein>
<dbReference type="AlphaFoldDB" id="A0A811JRN0"/>
<keyword evidence="2" id="KW-1185">Reference proteome</keyword>
<evidence type="ECO:0000313" key="2">
    <source>
        <dbReference type="Proteomes" id="UP000614601"/>
    </source>
</evidence>
<dbReference type="EMBL" id="CAJFDH010000001">
    <property type="protein sequence ID" value="CAD5206084.1"/>
    <property type="molecule type" value="Genomic_DNA"/>
</dbReference>
<accession>A0A811JRN0</accession>
<gene>
    <name evidence="1" type="ORF">BOKJ2_LOCUS768</name>
</gene>
<organism evidence="1 2">
    <name type="scientific">Bursaphelenchus okinawaensis</name>
    <dbReference type="NCBI Taxonomy" id="465554"/>
    <lineage>
        <taxon>Eukaryota</taxon>
        <taxon>Metazoa</taxon>
        <taxon>Ecdysozoa</taxon>
        <taxon>Nematoda</taxon>
        <taxon>Chromadorea</taxon>
        <taxon>Rhabditida</taxon>
        <taxon>Tylenchina</taxon>
        <taxon>Tylenchomorpha</taxon>
        <taxon>Aphelenchoidea</taxon>
        <taxon>Aphelenchoididae</taxon>
        <taxon>Bursaphelenchus</taxon>
    </lineage>
</organism>
<proteinExistence type="predicted"/>
<name>A0A811JRN0_9BILA</name>
<comment type="caution">
    <text evidence="1">The sequence shown here is derived from an EMBL/GenBank/DDBJ whole genome shotgun (WGS) entry which is preliminary data.</text>
</comment>
<dbReference type="Proteomes" id="UP000614601">
    <property type="component" value="Unassembled WGS sequence"/>
</dbReference>